<feature type="domain" description="Toxin VasX N-terminal region" evidence="2">
    <location>
        <begin position="4"/>
        <end position="127"/>
    </location>
</feature>
<accession>A0AAW7HVN8</accession>
<dbReference type="Pfam" id="PF20249">
    <property type="entry name" value="VasX_N"/>
    <property type="match status" value="1"/>
</dbReference>
<dbReference type="AlphaFoldDB" id="A0AAW7HVN8"/>
<gene>
    <name evidence="3" type="ORF">OB959_05160</name>
</gene>
<evidence type="ECO:0000313" key="4">
    <source>
        <dbReference type="Proteomes" id="UP001168216"/>
    </source>
</evidence>
<dbReference type="EMBL" id="JAOPLV010000001">
    <property type="protein sequence ID" value="MDM5139192.1"/>
    <property type="molecule type" value="Genomic_DNA"/>
</dbReference>
<evidence type="ECO:0000256" key="1">
    <source>
        <dbReference type="SAM" id="Phobius"/>
    </source>
</evidence>
<proteinExistence type="predicted"/>
<sequence>MVEQKTVHPAIASNHAANIKYRPVGIRLIDETSYLYLIHSKRPDIIHAYQLAENGGVAKLEQKGLASASGKEAFVYQESDSTIVVSRSGSVQVLYSRTKISPKLQGQLLRSPKLRQKMMQTCQLGGFDCQNGSRHLLPPEQLEKHLAEVHPQQSTHTKTEQWCWLTQMPKTQSASVLTSKILPAYQGEAAILLLEDPIGLMTELASAYQSMVEQEEQWMAEGYNRADYFAAAQLLQLIEMSDDLLLMQSADNQKLAEYSKAHPNALENRYRDYWKAKQDYEAALEKMNRPSASPFGDKKTFEAYRSELAKNDVMAKEAGVSSQELKAMFDRAGEQKKDLLYGESWMGMRIARGILERIDEEAMRAWYGPAQAKMTHWRETCFQLETDRVAMLPAAYTAIPVYDKEVQEQFKRRLDLEYHWLLGLGDDPEHRQKVSAFFATLGEQTTHLWVSNADNIATIEDYDGLEGDINNALGVKDSTSALIDGLAGLKEFQAQMAGMHLKLIDSVPAQLQGSMGRLASELGRLAIPELKKMAERIHAAQGQADSLLRHARPGTIALLLGQAKNAAVTLDIGAQSDAAYAQWQQKTLGTLETLRKRAESATREYNKASKSTPTDSKIRARANAEWAAVQRESTALREQVFTHSQPVARPGEPHPVSHIVINASGATLTEIEEHLRLSRAALRNQVLFGNAARPALGGATLSGSLGLVVLMANWFNFAKTAGDLAHKSKKNSTQNADFISASVGLAGAALALGVEVVRTVAYCSWLKEGAESSLKNAGKVVTLGTTWVAGLGTFSALSDGYKQASQIGRHWRRGEWEPMIASAITLSGDGLQAYASGKIAVAGTRMTMAAIAGEISWQRAAAVTLRFAVRFNPYMWLASALIFGGELAYNFLTSTPLMRWASESRWGSRGMLSFLHANQEWDYDIQLRKWQEVMQTPRLRIKYNTETKTQQRLMVGNIIDVPVQQRVLTQLRILLPMTAPEQVKLAVLVKSEGKLVDFTDHFRQTAPVAQEGLYTRLDFDWPLDDVSRRRMEWLHLAISVTTAEGNKLFEEQGGLRFSLNLQQLQGLEEAMLAGDEPGWSQVEALEEDDNFPLPRGKIVAQLQPLLNR</sequence>
<reference evidence="3" key="1">
    <citation type="submission" date="2023-08" db="EMBL/GenBank/DDBJ databases">
        <title>WGS of Aeromonas isolates.</title>
        <authorList>
            <person name="Lee H."/>
        </authorList>
    </citation>
    <scope>NUCLEOTIDE SEQUENCE</scope>
    <source>
        <strain evidence="3">SL22</strain>
    </source>
</reference>
<keyword evidence="1" id="KW-0472">Membrane</keyword>
<evidence type="ECO:0000259" key="2">
    <source>
        <dbReference type="Pfam" id="PF20249"/>
    </source>
</evidence>
<name>A0AAW7HVN8_9GAMM</name>
<keyword evidence="1" id="KW-0812">Transmembrane</keyword>
<comment type="caution">
    <text evidence="3">The sequence shown here is derived from an EMBL/GenBank/DDBJ whole genome shotgun (WGS) entry which is preliminary data.</text>
</comment>
<organism evidence="3 4">
    <name type="scientific">Aeromonas bestiarum</name>
    <dbReference type="NCBI Taxonomy" id="105751"/>
    <lineage>
        <taxon>Bacteria</taxon>
        <taxon>Pseudomonadati</taxon>
        <taxon>Pseudomonadota</taxon>
        <taxon>Gammaproteobacteria</taxon>
        <taxon>Aeromonadales</taxon>
        <taxon>Aeromonadaceae</taxon>
        <taxon>Aeromonas</taxon>
    </lineage>
</organism>
<dbReference type="InterPro" id="IPR046864">
    <property type="entry name" value="VasX_N"/>
</dbReference>
<keyword evidence="1" id="KW-1133">Transmembrane helix</keyword>
<feature type="transmembrane region" description="Helical" evidence="1">
    <location>
        <begin position="874"/>
        <end position="892"/>
    </location>
</feature>
<dbReference type="Proteomes" id="UP001168216">
    <property type="component" value="Unassembled WGS sequence"/>
</dbReference>
<evidence type="ECO:0000313" key="3">
    <source>
        <dbReference type="EMBL" id="MDM5139192.1"/>
    </source>
</evidence>
<protein>
    <recommendedName>
        <fullName evidence="2">Toxin VasX N-terminal region domain-containing protein</fullName>
    </recommendedName>
</protein>